<dbReference type="PROSITE" id="PS00632">
    <property type="entry name" value="RIBOSOMAL_S4"/>
    <property type="match status" value="1"/>
</dbReference>
<dbReference type="NCBIfam" id="NF003139">
    <property type="entry name" value="PRK04051.1"/>
    <property type="match status" value="1"/>
</dbReference>
<dbReference type="PANTHER" id="PTHR11831:SF5">
    <property type="entry name" value="40S RIBOSOMAL PROTEIN S9"/>
    <property type="match status" value="1"/>
</dbReference>
<keyword evidence="5" id="KW-0687">Ribonucleoprotein</keyword>
<feature type="region of interest" description="Disordered" evidence="6">
    <location>
        <begin position="158"/>
        <end position="215"/>
    </location>
</feature>
<dbReference type="GO" id="GO:0015935">
    <property type="term" value="C:small ribosomal subunit"/>
    <property type="evidence" value="ECO:0007669"/>
    <property type="project" value="InterPro"/>
</dbReference>
<dbReference type="GO" id="GO:0019843">
    <property type="term" value="F:rRNA binding"/>
    <property type="evidence" value="ECO:0007669"/>
    <property type="project" value="UniProtKB-KW"/>
</dbReference>
<evidence type="ECO:0000313" key="8">
    <source>
        <dbReference type="EMBL" id="CEG11595.1"/>
    </source>
</evidence>
<feature type="compositionally biased region" description="Basic and acidic residues" evidence="6">
    <location>
        <begin position="206"/>
        <end position="215"/>
    </location>
</feature>
<evidence type="ECO:0000256" key="6">
    <source>
        <dbReference type="SAM" id="MobiDB-lite"/>
    </source>
</evidence>
<dbReference type="SMART" id="SM00363">
    <property type="entry name" value="S4"/>
    <property type="match status" value="1"/>
</dbReference>
<evidence type="ECO:0000256" key="3">
    <source>
        <dbReference type="ARBA" id="ARBA00022884"/>
    </source>
</evidence>
<dbReference type="Gene3D" id="3.10.290.10">
    <property type="entry name" value="RNA-binding S4 domain"/>
    <property type="match status" value="1"/>
</dbReference>
<dbReference type="GO" id="GO:0006412">
    <property type="term" value="P:translation"/>
    <property type="evidence" value="ECO:0007669"/>
    <property type="project" value="InterPro"/>
</dbReference>
<organism evidence="8">
    <name type="scientific">groundwater metagenome</name>
    <dbReference type="NCBI Taxonomy" id="717931"/>
    <lineage>
        <taxon>unclassified sequences</taxon>
        <taxon>metagenomes</taxon>
        <taxon>ecological metagenomes</taxon>
    </lineage>
</organism>
<dbReference type="EMBL" id="CCXY01000061">
    <property type="protein sequence ID" value="CEG11595.1"/>
    <property type="molecule type" value="Genomic_DNA"/>
</dbReference>
<dbReference type="GO" id="GO:0003735">
    <property type="term" value="F:structural constituent of ribosome"/>
    <property type="evidence" value="ECO:0007669"/>
    <property type="project" value="InterPro"/>
</dbReference>
<dbReference type="NCBIfam" id="TIGR01018">
    <property type="entry name" value="uS4_arch"/>
    <property type="match status" value="1"/>
</dbReference>
<feature type="compositionally biased region" description="Basic residues" evidence="6">
    <location>
        <begin position="175"/>
        <end position="190"/>
    </location>
</feature>
<evidence type="ECO:0000256" key="2">
    <source>
        <dbReference type="ARBA" id="ARBA00022730"/>
    </source>
</evidence>
<name>A0A098E9D8_9ZZZZ</name>
<reference evidence="8" key="1">
    <citation type="submission" date="2014-09" db="EMBL/GenBank/DDBJ databases">
        <authorList>
            <person name="Probst J Alexander"/>
        </authorList>
    </citation>
    <scope>NUCLEOTIDE SEQUENCE</scope>
</reference>
<dbReference type="InterPro" id="IPR036986">
    <property type="entry name" value="S4_RNA-bd_sf"/>
</dbReference>
<dbReference type="InterPro" id="IPR002942">
    <property type="entry name" value="S4_RNA-bd"/>
</dbReference>
<evidence type="ECO:0000256" key="4">
    <source>
        <dbReference type="ARBA" id="ARBA00022980"/>
    </source>
</evidence>
<dbReference type="AlphaFoldDB" id="A0A098E9D8"/>
<proteinExistence type="inferred from homology"/>
<dbReference type="PANTHER" id="PTHR11831">
    <property type="entry name" value="30S 40S RIBOSOMAL PROTEIN"/>
    <property type="match status" value="1"/>
</dbReference>
<keyword evidence="3" id="KW-0694">RNA-binding</keyword>
<dbReference type="InterPro" id="IPR022801">
    <property type="entry name" value="Ribosomal_uS4"/>
</dbReference>
<evidence type="ECO:0000256" key="5">
    <source>
        <dbReference type="ARBA" id="ARBA00023274"/>
    </source>
</evidence>
<protein>
    <submittedName>
        <fullName evidence="8">Ribosomal protein S4/S9</fullName>
    </submittedName>
</protein>
<dbReference type="InterPro" id="IPR005710">
    <property type="entry name" value="Ribosomal_uS4_euk/arc"/>
</dbReference>
<evidence type="ECO:0000256" key="1">
    <source>
        <dbReference type="ARBA" id="ARBA00007465"/>
    </source>
</evidence>
<dbReference type="PROSITE" id="PS50889">
    <property type="entry name" value="S4"/>
    <property type="match status" value="1"/>
</dbReference>
<sequence>MGIKRFDKKYSTPRHLWRGERISSETEVMNRYGLKNHKEIWRVLFKLSRWRELARHLIINENLKGTDELLNPIMKIRCLKEKKLESVFEISPNDVLERRLQTVVFRKGLAKTIKEARLFITHKHILINNKVVNAPGYIVHNDEEGKITCDITVAKTDEKAKETSANEKASPYSFYKKRPERRGAGRKHIKKVDLRGQFNNSGKKQKNADADTKKK</sequence>
<feature type="domain" description="RNA-binding S4" evidence="7">
    <location>
        <begin position="98"/>
        <end position="168"/>
    </location>
</feature>
<evidence type="ECO:0000259" key="7">
    <source>
        <dbReference type="SMART" id="SM00363"/>
    </source>
</evidence>
<gene>
    <name evidence="8" type="ORF">MSIBF_A1530026</name>
</gene>
<comment type="similarity">
    <text evidence="1">Belongs to the universal ribosomal protein uS4 family.</text>
</comment>
<accession>A0A098E9D8</accession>
<keyword evidence="4 8" id="KW-0689">Ribosomal protein</keyword>
<dbReference type="InterPro" id="IPR018079">
    <property type="entry name" value="Ribosomal_uS4_CS"/>
</dbReference>
<dbReference type="GO" id="GO:0042274">
    <property type="term" value="P:ribosomal small subunit biogenesis"/>
    <property type="evidence" value="ECO:0007669"/>
    <property type="project" value="TreeGrafter"/>
</dbReference>
<dbReference type="SUPFAM" id="SSF55174">
    <property type="entry name" value="Alpha-L RNA-binding motif"/>
    <property type="match status" value="1"/>
</dbReference>
<dbReference type="Pfam" id="PF01479">
    <property type="entry name" value="S4"/>
    <property type="match status" value="1"/>
</dbReference>
<keyword evidence="2" id="KW-0699">rRNA-binding</keyword>
<dbReference type="CDD" id="cd00165">
    <property type="entry name" value="S4"/>
    <property type="match status" value="1"/>
</dbReference>